<keyword evidence="2" id="KW-0614">Plasmid</keyword>
<feature type="domain" description="SnoaL-like" evidence="1">
    <location>
        <begin position="7"/>
        <end position="128"/>
    </location>
</feature>
<dbReference type="AlphaFoldDB" id="A0A7I8C0V1"/>
<keyword evidence="3" id="KW-1185">Reference proteome</keyword>
<dbReference type="KEGG" id="plad:PPGU16_71550"/>
<dbReference type="Proteomes" id="UP000510888">
    <property type="component" value="Plasmid PPGU16_p1"/>
</dbReference>
<dbReference type="InterPro" id="IPR032710">
    <property type="entry name" value="NTF2-like_dom_sf"/>
</dbReference>
<name>A0A7I8C0V1_9BURK</name>
<geneLocation type="plasmid" evidence="2 3">
    <name>PPGU16_p1</name>
</geneLocation>
<evidence type="ECO:0000313" key="3">
    <source>
        <dbReference type="Proteomes" id="UP000510888"/>
    </source>
</evidence>
<reference evidence="2 3" key="1">
    <citation type="journal article" date="2020" name="Genes (Basel)">
        <title>Genomic Comparison of Insect Gut Symbionts from Divergent Burkholderia Subclades.</title>
        <authorList>
            <person name="Takeshita K."/>
            <person name="Kikuchi Y."/>
        </authorList>
    </citation>
    <scope>NUCLEOTIDE SEQUENCE [LARGE SCALE GENOMIC DNA]</scope>
    <source>
        <strain evidence="2 3">PGU16</strain>
        <plasmid evidence="2 3">PPGU16_p1</plasmid>
    </source>
</reference>
<dbReference type="SUPFAM" id="SSF54427">
    <property type="entry name" value="NTF2-like"/>
    <property type="match status" value="1"/>
</dbReference>
<sequence length="202" mass="23379">METKLQQLIDKAEITEVVQRERAYRDQSRWDDMQRMYHDDAVVDLSWFQGSGGEFVAASRRLYEAGRHSAHQMGPTLVSLNGKRALAMTGCAVCLRTQLDGVELELTAHSRLHERLERRDGEWRISRMGIVYLRDLLVPVSPSQHVALDEVRLARYRSSYRFLSYLLEQTGVAPRDDLPGEDRPETVQPLLLADERWLKETR</sequence>
<dbReference type="InterPro" id="IPR037401">
    <property type="entry name" value="SnoaL-like"/>
</dbReference>
<proteinExistence type="predicted"/>
<accession>A0A7I8C0V1</accession>
<dbReference type="EMBL" id="AP023176">
    <property type="protein sequence ID" value="BCF94088.1"/>
    <property type="molecule type" value="Genomic_DNA"/>
</dbReference>
<evidence type="ECO:0000313" key="2">
    <source>
        <dbReference type="EMBL" id="BCF94088.1"/>
    </source>
</evidence>
<dbReference type="Gene3D" id="3.10.450.50">
    <property type="match status" value="1"/>
</dbReference>
<dbReference type="RefSeq" id="WP_180725625.1">
    <property type="nucleotide sequence ID" value="NZ_AP023176.1"/>
</dbReference>
<organism evidence="2 3">
    <name type="scientific">Paraburkholderia largidicola</name>
    <dbReference type="NCBI Taxonomy" id="3014751"/>
    <lineage>
        <taxon>Bacteria</taxon>
        <taxon>Pseudomonadati</taxon>
        <taxon>Pseudomonadota</taxon>
        <taxon>Betaproteobacteria</taxon>
        <taxon>Burkholderiales</taxon>
        <taxon>Burkholderiaceae</taxon>
        <taxon>Paraburkholderia</taxon>
    </lineage>
</organism>
<dbReference type="Pfam" id="PF13577">
    <property type="entry name" value="SnoaL_4"/>
    <property type="match status" value="1"/>
</dbReference>
<gene>
    <name evidence="2" type="ORF">PPGU16_71550</name>
</gene>
<protein>
    <recommendedName>
        <fullName evidence="1">SnoaL-like domain-containing protein</fullName>
    </recommendedName>
</protein>
<evidence type="ECO:0000259" key="1">
    <source>
        <dbReference type="Pfam" id="PF13577"/>
    </source>
</evidence>